<dbReference type="EMBL" id="CP000828">
    <property type="protein sequence ID" value="ABW30377.1"/>
    <property type="molecule type" value="Genomic_DNA"/>
</dbReference>
<evidence type="ECO:0000256" key="1">
    <source>
        <dbReference type="SAM" id="MobiDB-lite"/>
    </source>
</evidence>
<dbReference type="STRING" id="329726.AM1_5421"/>
<keyword evidence="4" id="KW-1185">Reference proteome</keyword>
<proteinExistence type="predicted"/>
<feature type="compositionally biased region" description="Basic and acidic residues" evidence="1">
    <location>
        <begin position="164"/>
        <end position="185"/>
    </location>
</feature>
<evidence type="ECO:0000313" key="4">
    <source>
        <dbReference type="Proteomes" id="UP000000268"/>
    </source>
</evidence>
<accession>B0CBX7</accession>
<dbReference type="AlphaFoldDB" id="B0CBX7"/>
<feature type="transmembrane region" description="Helical" evidence="2">
    <location>
        <begin position="109"/>
        <end position="130"/>
    </location>
</feature>
<evidence type="ECO:0000256" key="2">
    <source>
        <dbReference type="SAM" id="Phobius"/>
    </source>
</evidence>
<dbReference type="KEGG" id="amr:AM1_5421"/>
<feature type="region of interest" description="Disordered" evidence="1">
    <location>
        <begin position="27"/>
        <end position="61"/>
    </location>
</feature>
<keyword evidence="2" id="KW-0812">Transmembrane</keyword>
<dbReference type="Proteomes" id="UP000000268">
    <property type="component" value="Chromosome"/>
</dbReference>
<feature type="compositionally biased region" description="Low complexity" evidence="1">
    <location>
        <begin position="186"/>
        <end position="197"/>
    </location>
</feature>
<feature type="transmembrane region" description="Helical" evidence="2">
    <location>
        <begin position="76"/>
        <end position="97"/>
    </location>
</feature>
<dbReference type="InterPro" id="IPR021855">
    <property type="entry name" value="PAM68-like"/>
</dbReference>
<dbReference type="Pfam" id="PF11947">
    <property type="entry name" value="DUF3464"/>
    <property type="match status" value="1"/>
</dbReference>
<keyword evidence="2" id="KW-1133">Transmembrane helix</keyword>
<dbReference type="eggNOG" id="ENOG50314X7">
    <property type="taxonomic scope" value="Bacteria"/>
</dbReference>
<gene>
    <name evidence="3" type="ordered locus">AM1_5421</name>
</gene>
<name>B0CBX7_ACAM1</name>
<protein>
    <submittedName>
        <fullName evidence="3">Uncharacterized protein</fullName>
    </submittedName>
</protein>
<feature type="region of interest" description="Disordered" evidence="1">
    <location>
        <begin position="164"/>
        <end position="206"/>
    </location>
</feature>
<reference evidence="3 4" key="1">
    <citation type="journal article" date="2008" name="Proc. Natl. Acad. Sci. U.S.A.">
        <title>Niche adaptation and genome expansion in the chlorophyll d-producing cyanobacterium Acaryochloris marina.</title>
        <authorList>
            <person name="Swingley W.D."/>
            <person name="Chen M."/>
            <person name="Cheung P.C."/>
            <person name="Conrad A.L."/>
            <person name="Dejesa L.C."/>
            <person name="Hao J."/>
            <person name="Honchak B.M."/>
            <person name="Karbach L.E."/>
            <person name="Kurdoglu A."/>
            <person name="Lahiri S."/>
            <person name="Mastrian S.D."/>
            <person name="Miyashita H."/>
            <person name="Page L."/>
            <person name="Ramakrishna P."/>
            <person name="Satoh S."/>
            <person name="Sattley W.M."/>
            <person name="Shimada Y."/>
            <person name="Taylor H.L."/>
            <person name="Tomo T."/>
            <person name="Tsuchiya T."/>
            <person name="Wang Z.T."/>
            <person name="Raymond J."/>
            <person name="Mimuro M."/>
            <person name="Blankenship R.E."/>
            <person name="Touchman J.W."/>
        </authorList>
    </citation>
    <scope>NUCLEOTIDE SEQUENCE [LARGE SCALE GENOMIC DNA]</scope>
    <source>
        <strain evidence="4">MBIC 11017</strain>
    </source>
</reference>
<dbReference type="HOGENOM" id="CLU_1329543_0_0_3"/>
<keyword evidence="2" id="KW-0472">Membrane</keyword>
<dbReference type="OrthoDB" id="467509at2"/>
<dbReference type="PANTHER" id="PTHR34575:SF1">
    <property type="entry name" value="PROTEIN PAM68, CHLOROPLASTIC"/>
    <property type="match status" value="1"/>
</dbReference>
<sequence>MAPKTEGNNTNNKAGFGLDLADASATDNKKKAKSAPKLSAKASKSKKKQKKAKGKKRDAPSSVIPKVVSNRMLRRVGIFSGIPTLLAFLTIPASYFITEQGWVEFPSTVVLFISVTCLGLGLVGVSYGIISASWDEELKGSALGISEFKLNLGRIQERRRIQKEERKRLKEEKAKEEAKAEKASAKAESTSPKTTAETSEEESASS</sequence>
<dbReference type="RefSeq" id="WP_012165617.1">
    <property type="nucleotide sequence ID" value="NC_009925.1"/>
</dbReference>
<dbReference type="PANTHER" id="PTHR34575">
    <property type="entry name" value="PROTEIN PAM68, CHLOROPLASTIC"/>
    <property type="match status" value="1"/>
</dbReference>
<organism evidence="3 4">
    <name type="scientific">Acaryochloris marina (strain MBIC 11017)</name>
    <dbReference type="NCBI Taxonomy" id="329726"/>
    <lineage>
        <taxon>Bacteria</taxon>
        <taxon>Bacillati</taxon>
        <taxon>Cyanobacteriota</taxon>
        <taxon>Cyanophyceae</taxon>
        <taxon>Acaryochloridales</taxon>
        <taxon>Acaryochloridaceae</taxon>
        <taxon>Acaryochloris</taxon>
    </lineage>
</organism>
<feature type="compositionally biased region" description="Basic residues" evidence="1">
    <location>
        <begin position="43"/>
        <end position="56"/>
    </location>
</feature>
<evidence type="ECO:0000313" key="3">
    <source>
        <dbReference type="EMBL" id="ABW30377.1"/>
    </source>
</evidence>